<evidence type="ECO:0000256" key="1">
    <source>
        <dbReference type="SAM" id="MobiDB-lite"/>
    </source>
</evidence>
<accession>C9ZZN6</accession>
<dbReference type="Proteomes" id="UP000002316">
    <property type="component" value="Chromosome 9"/>
</dbReference>
<feature type="region of interest" description="Disordered" evidence="1">
    <location>
        <begin position="466"/>
        <end position="490"/>
    </location>
</feature>
<evidence type="ECO:0000313" key="3">
    <source>
        <dbReference type="Proteomes" id="UP000002316"/>
    </source>
</evidence>
<organism evidence="2 3">
    <name type="scientific">Trypanosoma brucei gambiense (strain MHOM/CI/86/DAL972)</name>
    <dbReference type="NCBI Taxonomy" id="679716"/>
    <lineage>
        <taxon>Eukaryota</taxon>
        <taxon>Discoba</taxon>
        <taxon>Euglenozoa</taxon>
        <taxon>Kinetoplastea</taxon>
        <taxon>Metakinetoplastina</taxon>
        <taxon>Trypanosomatida</taxon>
        <taxon>Trypanosomatidae</taxon>
        <taxon>Trypanosoma</taxon>
    </lineage>
</organism>
<feature type="compositionally biased region" description="Basic and acidic residues" evidence="1">
    <location>
        <begin position="466"/>
        <end position="486"/>
    </location>
</feature>
<sequence>MKVPIGILRYAEEIAASDAINGVAICVDMDDIFRQAVACSRKNVKSAGPFDSSAIPLPPALGQCVGRVITKLYDAVKWLLDMKAKCVALVSGVTDSLEEVALLMQVYKHVMDLVASLSERCQVYVNRSGTALIGIQALLSNCPKNSVNNKKKCGLLPPWKRSLVCTSDPLGGFMGFNCIVNLLSLCHGKEPSIVKASKLVGKCKLDDAASLPVFALIASKKVSITDKTPYHMKKQDRKEIALPINSRKGLLSIELLKDVGLLPSEEYREEEARHLLFQLKAALADLRAECINPPELSTMTKHQYLLPILFHRMHHSTVRLGKRHMHDRFSRARSIIFHTLLTGRLARIIYEDSSCVDSNRNDAAAAESQIIRCRVEDPNHIQYIKSPSTRVLKDVLKLKVGDSEEMTSAITAKELEDIRRIPEHLQLYAAALKILYRTGILTEMVCRAVCRAIVSVTHEKYDIYNDDMHHKNNRNDESIVDEEKNKRPSPQEIYDGLQELHVCWIYAALANDILHPSEIKPNLSPTPLVRYTDASKEKEKEEEEEDLKYLTSVLFV</sequence>
<name>C9ZZN6_TRYB9</name>
<proteinExistence type="predicted"/>
<gene>
    <name evidence="2" type="ORF">TbgDal_IX9610</name>
</gene>
<protein>
    <submittedName>
        <fullName evidence="2">T. brucei spp.-specific protein</fullName>
    </submittedName>
</protein>
<dbReference type="RefSeq" id="XP_011777151.1">
    <property type="nucleotide sequence ID" value="XM_011778849.1"/>
</dbReference>
<dbReference type="VEuPathDB" id="TriTrypDB:Tbg972.9.9610"/>
<evidence type="ECO:0000313" key="2">
    <source>
        <dbReference type="EMBL" id="CBH14885.1"/>
    </source>
</evidence>
<dbReference type="KEGG" id="tbg:TbgDal_IX9610"/>
<dbReference type="AlphaFoldDB" id="C9ZZN6"/>
<dbReference type="EMBL" id="FN554972">
    <property type="protein sequence ID" value="CBH14885.1"/>
    <property type="molecule type" value="Genomic_DNA"/>
</dbReference>
<reference evidence="3" key="1">
    <citation type="journal article" date="2010" name="PLoS Negl. Trop. Dis.">
        <title>The genome sequence of Trypanosoma brucei gambiense, causative agent of chronic human african trypanosomiasis.</title>
        <authorList>
            <person name="Jackson A.P."/>
            <person name="Sanders M."/>
            <person name="Berry A."/>
            <person name="McQuillan J."/>
            <person name="Aslett M.A."/>
            <person name="Quail M.A."/>
            <person name="Chukualim B."/>
            <person name="Capewell P."/>
            <person name="MacLeod A."/>
            <person name="Melville S.E."/>
            <person name="Gibson W."/>
            <person name="Barry J.D."/>
            <person name="Berriman M."/>
            <person name="Hertz-Fowler C."/>
        </authorList>
    </citation>
    <scope>NUCLEOTIDE SEQUENCE [LARGE SCALE GENOMIC DNA]</scope>
    <source>
        <strain evidence="3">MHOM/CI/86/DAL972</strain>
    </source>
</reference>
<dbReference type="GeneID" id="23861032"/>